<evidence type="ECO:0000313" key="2">
    <source>
        <dbReference type="Proteomes" id="UP000708208"/>
    </source>
</evidence>
<organism evidence="1 2">
    <name type="scientific">Allacma fusca</name>
    <dbReference type="NCBI Taxonomy" id="39272"/>
    <lineage>
        <taxon>Eukaryota</taxon>
        <taxon>Metazoa</taxon>
        <taxon>Ecdysozoa</taxon>
        <taxon>Arthropoda</taxon>
        <taxon>Hexapoda</taxon>
        <taxon>Collembola</taxon>
        <taxon>Symphypleona</taxon>
        <taxon>Sminthuridae</taxon>
        <taxon>Allacma</taxon>
    </lineage>
</organism>
<name>A0A8J2PJV5_9HEXA</name>
<dbReference type="AlphaFoldDB" id="A0A8J2PJV5"/>
<evidence type="ECO:0000313" key="1">
    <source>
        <dbReference type="EMBL" id="CAG7825434.1"/>
    </source>
</evidence>
<comment type="caution">
    <text evidence="1">The sequence shown here is derived from an EMBL/GenBank/DDBJ whole genome shotgun (WGS) entry which is preliminary data.</text>
</comment>
<proteinExistence type="predicted"/>
<sequence length="238" mass="27108">MGKDIALDDDGEVNTKSDMIYFKSENHDLFDSTGIEILVWQCVGEIFNELETYVRSHNDMAESKISKSLEDIPVIPFLRGKDDRTYSYKNENRLGFWAQPNLDLDNIKASVLLNKTIGLPEVLINTPVEVETSEKLKGCAGDVPEICQRCSGYVQEMCRRCARDVPEMYRRCARDVPEMYRRCAGYVQEMCPSSQPAPHRDNSTHYTHTTPDRTHSAASLFSIHYIHITPARRHSAAS</sequence>
<gene>
    <name evidence="1" type="ORF">AFUS01_LOCUS35542</name>
</gene>
<keyword evidence="2" id="KW-1185">Reference proteome</keyword>
<dbReference type="EMBL" id="CAJVCH010536256">
    <property type="protein sequence ID" value="CAG7825434.1"/>
    <property type="molecule type" value="Genomic_DNA"/>
</dbReference>
<dbReference type="Proteomes" id="UP000708208">
    <property type="component" value="Unassembled WGS sequence"/>
</dbReference>
<accession>A0A8J2PJV5</accession>
<reference evidence="1" key="1">
    <citation type="submission" date="2021-06" db="EMBL/GenBank/DDBJ databases">
        <authorList>
            <person name="Hodson N. C."/>
            <person name="Mongue J. A."/>
            <person name="Jaron S. K."/>
        </authorList>
    </citation>
    <scope>NUCLEOTIDE SEQUENCE</scope>
</reference>
<protein>
    <submittedName>
        <fullName evidence="1">Uncharacterized protein</fullName>
    </submittedName>
</protein>